<proteinExistence type="inferred from homology"/>
<evidence type="ECO:0000256" key="20">
    <source>
        <dbReference type="PIRSR" id="PIRSR000006-1"/>
    </source>
</evidence>
<feature type="domain" description="Cytochrome c" evidence="24">
    <location>
        <begin position="107"/>
        <end position="195"/>
    </location>
</feature>
<evidence type="ECO:0000256" key="6">
    <source>
        <dbReference type="ARBA" id="ARBA00022519"/>
    </source>
</evidence>
<dbReference type="GO" id="GO:0005886">
    <property type="term" value="C:plasma membrane"/>
    <property type="evidence" value="ECO:0007669"/>
    <property type="project" value="UniProtKB-SubCell"/>
</dbReference>
<organism evidence="25 26">
    <name type="scientific">Roseovarius gaetbuli</name>
    <dbReference type="NCBI Taxonomy" id="1356575"/>
    <lineage>
        <taxon>Bacteria</taxon>
        <taxon>Pseudomonadati</taxon>
        <taxon>Pseudomonadota</taxon>
        <taxon>Alphaproteobacteria</taxon>
        <taxon>Rhodobacterales</taxon>
        <taxon>Roseobacteraceae</taxon>
        <taxon>Roseovarius</taxon>
    </lineage>
</organism>
<comment type="cofactor">
    <cofactor evidence="19 21">
        <name>heme c</name>
        <dbReference type="ChEBI" id="CHEBI:61717"/>
    </cofactor>
    <text evidence="19 21">Binds 2 heme C groups per subunit.</text>
</comment>
<feature type="binding site" description="covalent" evidence="21">
    <location>
        <position position="120"/>
    </location>
    <ligand>
        <name>heme c</name>
        <dbReference type="ChEBI" id="CHEBI:61717"/>
        <label>1</label>
    </ligand>
</feature>
<dbReference type="PIRSF" id="PIRSF000006">
    <property type="entry name" value="Cbb3-Cox_fixP"/>
    <property type="match status" value="1"/>
</dbReference>
<evidence type="ECO:0000256" key="19">
    <source>
        <dbReference type="PIRNR" id="PIRNR000006"/>
    </source>
</evidence>
<feature type="binding site" description="axial binding residue" evidence="20">
    <location>
        <position position="124"/>
    </location>
    <ligand>
        <name>heme c</name>
        <dbReference type="ChEBI" id="CHEBI:61717"/>
        <label>1</label>
    </ligand>
    <ligandPart>
        <name>Fe</name>
        <dbReference type="ChEBI" id="CHEBI:18248"/>
    </ligandPart>
</feature>
<dbReference type="OrthoDB" id="9811281at2"/>
<keyword evidence="16 19" id="KW-0408">Iron</keyword>
<dbReference type="GO" id="GO:0009055">
    <property type="term" value="F:electron transfer activity"/>
    <property type="evidence" value="ECO:0007669"/>
    <property type="project" value="InterPro"/>
</dbReference>
<feature type="binding site" description="axial binding residue" evidence="20">
    <location>
        <position position="219"/>
    </location>
    <ligand>
        <name>heme c</name>
        <dbReference type="ChEBI" id="CHEBI:61717"/>
        <label>2</label>
    </ligand>
    <ligandPart>
        <name>Fe</name>
        <dbReference type="ChEBI" id="CHEBI:18248"/>
    </ligandPart>
</feature>
<keyword evidence="12 19" id="KW-0375">Hydrogen ion transport</keyword>
<dbReference type="UniPathway" id="UPA00705"/>
<keyword evidence="11" id="KW-0677">Repeat</keyword>
<evidence type="ECO:0000256" key="23">
    <source>
        <dbReference type="SAM" id="Phobius"/>
    </source>
</evidence>
<dbReference type="Gene3D" id="1.10.760.10">
    <property type="entry name" value="Cytochrome c-like domain"/>
    <property type="match status" value="2"/>
</dbReference>
<evidence type="ECO:0000256" key="3">
    <source>
        <dbReference type="ARBA" id="ARBA00006113"/>
    </source>
</evidence>
<evidence type="ECO:0000256" key="7">
    <source>
        <dbReference type="ARBA" id="ARBA00022617"/>
    </source>
</evidence>
<keyword evidence="14 23" id="KW-1133">Transmembrane helix</keyword>
<dbReference type="PRINTS" id="PR00605">
    <property type="entry name" value="CYTCHROMECIC"/>
</dbReference>
<feature type="coiled-coil region" evidence="22">
    <location>
        <begin position="69"/>
        <end position="101"/>
    </location>
</feature>
<comment type="subunit">
    <text evidence="19">Component of the cbb3-type cytochrome c oxidase.</text>
</comment>
<dbReference type="GO" id="GO:0016491">
    <property type="term" value="F:oxidoreductase activity"/>
    <property type="evidence" value="ECO:0007669"/>
    <property type="project" value="UniProtKB-KW"/>
</dbReference>
<dbReference type="PROSITE" id="PS51007">
    <property type="entry name" value="CYTC"/>
    <property type="match status" value="2"/>
</dbReference>
<evidence type="ECO:0000256" key="18">
    <source>
        <dbReference type="ARBA" id="ARBA00023136"/>
    </source>
</evidence>
<gene>
    <name evidence="25" type="primary">ccoP</name>
    <name evidence="25" type="ORF">ROG8370_02991</name>
</gene>
<dbReference type="GO" id="GO:0020037">
    <property type="term" value="F:heme binding"/>
    <property type="evidence" value="ECO:0007669"/>
    <property type="project" value="InterPro"/>
</dbReference>
<dbReference type="GO" id="GO:0006119">
    <property type="term" value="P:oxidative phosphorylation"/>
    <property type="evidence" value="ECO:0007669"/>
    <property type="project" value="UniProtKB-UniPathway"/>
</dbReference>
<dbReference type="NCBIfam" id="TIGR00782">
    <property type="entry name" value="ccoP"/>
    <property type="match status" value="1"/>
</dbReference>
<name>A0A1X6ZXH1_9RHOB</name>
<dbReference type="GO" id="GO:1902600">
    <property type="term" value="P:proton transmembrane transport"/>
    <property type="evidence" value="ECO:0007669"/>
    <property type="project" value="UniProtKB-KW"/>
</dbReference>
<feature type="binding site" description="axial binding residue" evidence="20">
    <location>
        <position position="172"/>
    </location>
    <ligand>
        <name>heme c</name>
        <dbReference type="ChEBI" id="CHEBI:61717"/>
        <label>2</label>
    </ligand>
    <ligandPart>
        <name>Fe</name>
        <dbReference type="ChEBI" id="CHEBI:18248"/>
    </ligandPart>
</feature>
<sequence>MAKKPNKKPEVETTGHQWDGIEEYNNPLPRWWLWTFYACIVWGLWYVIAYPAWPMIEGATAGYKGWSTRANVAVELAEAEAANAEINAKLASAELEAISQTPELQAYATSAGAAVFKTWCAQCHGSGAAGAKGYPNLLDNDWLWGGTIDDIHTTIAHGIRNEVDDDARFSQMPAFGEILETPQIDQVANYVMSLSGTPQDASLVADGQTVFMENCAACHGEQAQGDIFQGAPNLADAIWLYGGDFATIKETVTNSRYGVMPPWNTRLSEAEVRAVAVYVHQLGGGE</sequence>
<keyword evidence="6 19" id="KW-0997">Cell inner membrane</keyword>
<feature type="transmembrane region" description="Helical" evidence="23">
    <location>
        <begin position="31"/>
        <end position="53"/>
    </location>
</feature>
<evidence type="ECO:0000256" key="11">
    <source>
        <dbReference type="ARBA" id="ARBA00022737"/>
    </source>
</evidence>
<keyword evidence="15 19" id="KW-0560">Oxidoreductase</keyword>
<dbReference type="GO" id="GO:0005506">
    <property type="term" value="F:iron ion binding"/>
    <property type="evidence" value="ECO:0007669"/>
    <property type="project" value="InterPro"/>
</dbReference>
<keyword evidence="4 19" id="KW-0813">Transport</keyword>
<dbReference type="Gene3D" id="6.10.280.130">
    <property type="match status" value="1"/>
</dbReference>
<keyword evidence="26" id="KW-1185">Reference proteome</keyword>
<accession>A0A1X6ZXH1</accession>
<evidence type="ECO:0000256" key="16">
    <source>
        <dbReference type="ARBA" id="ARBA00023004"/>
    </source>
</evidence>
<keyword evidence="8 19" id="KW-0679">Respiratory chain</keyword>
<reference evidence="26" key="1">
    <citation type="submission" date="2017-03" db="EMBL/GenBank/DDBJ databases">
        <authorList>
            <person name="Rodrigo-Torres L."/>
            <person name="Arahal R.D."/>
            <person name="Lucena T."/>
        </authorList>
    </citation>
    <scope>NUCLEOTIDE SEQUENCE [LARGE SCALE GENOMIC DNA]</scope>
    <source>
        <strain evidence="26">CECT 8370</strain>
    </source>
</reference>
<evidence type="ECO:0000259" key="24">
    <source>
        <dbReference type="PROSITE" id="PS51007"/>
    </source>
</evidence>
<protein>
    <recommendedName>
        <fullName evidence="19">Cbb3-type cytochrome c oxidase subunit</fullName>
    </recommendedName>
</protein>
<evidence type="ECO:0000256" key="9">
    <source>
        <dbReference type="ARBA" id="ARBA00022692"/>
    </source>
</evidence>
<dbReference type="AlphaFoldDB" id="A0A1X6ZXH1"/>
<evidence type="ECO:0000256" key="10">
    <source>
        <dbReference type="ARBA" id="ARBA00022723"/>
    </source>
</evidence>
<keyword evidence="5 19" id="KW-1003">Cell membrane</keyword>
<comment type="similarity">
    <text evidence="3 19">Belongs to the CcoP / FixP family.</text>
</comment>
<dbReference type="InterPro" id="IPR032858">
    <property type="entry name" value="CcoP_N"/>
</dbReference>
<evidence type="ECO:0000313" key="26">
    <source>
        <dbReference type="Proteomes" id="UP000194012"/>
    </source>
</evidence>
<dbReference type="Pfam" id="PF14715">
    <property type="entry name" value="FixP_N"/>
    <property type="match status" value="1"/>
</dbReference>
<keyword evidence="22" id="KW-0175">Coiled coil</keyword>
<evidence type="ECO:0000256" key="2">
    <source>
        <dbReference type="ARBA" id="ARBA00004673"/>
    </source>
</evidence>
<evidence type="ECO:0000256" key="21">
    <source>
        <dbReference type="PIRSR" id="PIRSR000006-2"/>
    </source>
</evidence>
<evidence type="ECO:0000256" key="22">
    <source>
        <dbReference type="SAM" id="Coils"/>
    </source>
</evidence>
<feature type="binding site" description="covalent" evidence="21">
    <location>
        <position position="215"/>
    </location>
    <ligand>
        <name>heme c</name>
        <dbReference type="ChEBI" id="CHEBI:61717"/>
        <label>2</label>
    </ligand>
</feature>
<keyword evidence="17 19" id="KW-0406">Ion transport</keyword>
<evidence type="ECO:0000256" key="8">
    <source>
        <dbReference type="ARBA" id="ARBA00022660"/>
    </source>
</evidence>
<feature type="binding site" description="covalent" evidence="21">
    <location>
        <position position="123"/>
    </location>
    <ligand>
        <name>heme c</name>
        <dbReference type="ChEBI" id="CHEBI:61717"/>
        <label>1</label>
    </ligand>
</feature>
<comment type="function">
    <text evidence="19">C-type cytochrome. Part of the cbb3-type cytochrome c oxidase complex.</text>
</comment>
<evidence type="ECO:0000256" key="15">
    <source>
        <dbReference type="ARBA" id="ARBA00023002"/>
    </source>
</evidence>
<dbReference type="EMBL" id="FWFJ01000035">
    <property type="protein sequence ID" value="SLN64528.1"/>
    <property type="molecule type" value="Genomic_DNA"/>
</dbReference>
<feature type="binding site" description="covalent" evidence="21">
    <location>
        <position position="218"/>
    </location>
    <ligand>
        <name>heme c</name>
        <dbReference type="ChEBI" id="CHEBI:61717"/>
        <label>2</label>
    </ligand>
</feature>
<dbReference type="PANTHER" id="PTHR33751">
    <property type="entry name" value="CBB3-TYPE CYTOCHROME C OXIDASE SUBUNIT FIXP"/>
    <property type="match status" value="1"/>
</dbReference>
<keyword evidence="13 19" id="KW-0249">Electron transport</keyword>
<dbReference type="Pfam" id="PF13442">
    <property type="entry name" value="Cytochrome_CBB3"/>
    <property type="match status" value="2"/>
</dbReference>
<dbReference type="SUPFAM" id="SSF46626">
    <property type="entry name" value="Cytochrome c"/>
    <property type="match status" value="2"/>
</dbReference>
<dbReference type="InterPro" id="IPR036909">
    <property type="entry name" value="Cyt_c-like_dom_sf"/>
</dbReference>
<evidence type="ECO:0000256" key="17">
    <source>
        <dbReference type="ARBA" id="ARBA00023065"/>
    </source>
</evidence>
<evidence type="ECO:0000256" key="13">
    <source>
        <dbReference type="ARBA" id="ARBA00022982"/>
    </source>
</evidence>
<dbReference type="InterPro" id="IPR004678">
    <property type="entry name" value="Cyt_c_oxidase_cbb3_su3"/>
</dbReference>
<feature type="binding site" description="axial binding residue" evidence="20">
    <location>
        <position position="260"/>
    </location>
    <ligand>
        <name>heme c</name>
        <dbReference type="ChEBI" id="CHEBI:61717"/>
        <label>1</label>
    </ligand>
    <ligandPart>
        <name>Fe</name>
        <dbReference type="ChEBI" id="CHEBI:18248"/>
    </ligandPart>
</feature>
<comment type="pathway">
    <text evidence="2 19">Energy metabolism; oxidative phosphorylation.</text>
</comment>
<dbReference type="InterPro" id="IPR008168">
    <property type="entry name" value="Cyt_C_IC"/>
</dbReference>
<evidence type="ECO:0000256" key="1">
    <source>
        <dbReference type="ARBA" id="ARBA00004533"/>
    </source>
</evidence>
<evidence type="ECO:0000256" key="12">
    <source>
        <dbReference type="ARBA" id="ARBA00022781"/>
    </source>
</evidence>
<keyword evidence="10 19" id="KW-0479">Metal-binding</keyword>
<dbReference type="InterPro" id="IPR009056">
    <property type="entry name" value="Cyt_c-like_dom"/>
</dbReference>
<keyword evidence="9 23" id="KW-0812">Transmembrane</keyword>
<evidence type="ECO:0000256" key="5">
    <source>
        <dbReference type="ARBA" id="ARBA00022475"/>
    </source>
</evidence>
<keyword evidence="7 19" id="KW-0349">Heme</keyword>
<evidence type="ECO:0000256" key="4">
    <source>
        <dbReference type="ARBA" id="ARBA00022448"/>
    </source>
</evidence>
<dbReference type="InterPro" id="IPR038414">
    <property type="entry name" value="CcoP_N_sf"/>
</dbReference>
<evidence type="ECO:0000313" key="25">
    <source>
        <dbReference type="EMBL" id="SLN64528.1"/>
    </source>
</evidence>
<dbReference type="InterPro" id="IPR050597">
    <property type="entry name" value="Cytochrome_c_Oxidase_Subunit"/>
</dbReference>
<dbReference type="PANTHER" id="PTHR33751:SF1">
    <property type="entry name" value="CBB3-TYPE CYTOCHROME C OXIDASE SUBUNIT FIXP"/>
    <property type="match status" value="1"/>
</dbReference>
<feature type="domain" description="Cytochrome c" evidence="24">
    <location>
        <begin position="202"/>
        <end position="283"/>
    </location>
</feature>
<keyword evidence="18 19" id="KW-0472">Membrane</keyword>
<evidence type="ECO:0000256" key="14">
    <source>
        <dbReference type="ARBA" id="ARBA00022989"/>
    </source>
</evidence>
<dbReference type="Proteomes" id="UP000194012">
    <property type="component" value="Unassembled WGS sequence"/>
</dbReference>
<comment type="subcellular location">
    <subcellularLocation>
        <location evidence="1 19">Cell inner membrane</location>
    </subcellularLocation>
</comment>
<dbReference type="RefSeq" id="WP_085827948.1">
    <property type="nucleotide sequence ID" value="NZ_FWFJ01000035.1"/>
</dbReference>